<sequence>MISLPFDVEIALRYVRGGGHRSRDKFISFISGLSMAGIGLGVAALIVVLSVMNGFQKEVRDRMLSVIAHIEVLAPQEGFDNPEALIEAIKSANPKVIGAAPYVAGESMLAHGDLLRPAIVRGIDPAQEQQVSEFKELISGSLENLQAGEFRVVLGIELAKQIGVSVGDRITLIAPSGQMTPAGMIPRLKAFEITALVSTGHYEYDSGLVLMNIDDAARFYRSIGPTGIRVKLNDMDAAPFVARDIERQLPPTVWVRDWSVQNRTWFAAVQTEKRMMFIILTLIIAVAAFNLVSMLVMTVKDKRGEIAILRTLGASPFAIQRIFMLQGALVGWIGTFLGVTAGWLLAINLGVIVPAIERALQVEFLPKSIYFISQLPSDPRASDVVTIVTVALVLSVLSTIYPSWRASRAEPAEALRYE</sequence>
<dbReference type="PANTHER" id="PTHR30489:SF0">
    <property type="entry name" value="LIPOPROTEIN-RELEASING SYSTEM TRANSMEMBRANE PROTEIN LOLE"/>
    <property type="match status" value="1"/>
</dbReference>
<evidence type="ECO:0000256" key="6">
    <source>
        <dbReference type="ARBA" id="ARBA00022989"/>
    </source>
</evidence>
<evidence type="ECO:0000256" key="3">
    <source>
        <dbReference type="ARBA" id="ARBA00022448"/>
    </source>
</evidence>
<dbReference type="EMBL" id="AP028947">
    <property type="protein sequence ID" value="BET25616.1"/>
    <property type="molecule type" value="Genomic_DNA"/>
</dbReference>
<reference evidence="11 12" key="1">
    <citation type="submission" date="2023-10" db="EMBL/GenBank/DDBJ databases">
        <title>Complete Genome Sequence of Limnobacter thiooxidans CS-K2T, Isolated from freshwater lake sediments in Bavaria, Germany.</title>
        <authorList>
            <person name="Naruki M."/>
            <person name="Watanabe A."/>
            <person name="Warashina T."/>
            <person name="Morita T."/>
            <person name="Arakawa K."/>
        </authorList>
    </citation>
    <scope>NUCLEOTIDE SEQUENCE [LARGE SCALE GENOMIC DNA]</scope>
    <source>
        <strain evidence="11 12">CS-K2</strain>
    </source>
</reference>
<evidence type="ECO:0000259" key="9">
    <source>
        <dbReference type="Pfam" id="PF02687"/>
    </source>
</evidence>
<feature type="transmembrane region" description="Helical" evidence="8">
    <location>
        <begin position="275"/>
        <end position="296"/>
    </location>
</feature>
<dbReference type="KEGG" id="lto:RGQ30_11170"/>
<evidence type="ECO:0000256" key="4">
    <source>
        <dbReference type="ARBA" id="ARBA00022475"/>
    </source>
</evidence>
<keyword evidence="4" id="KW-1003">Cell membrane</keyword>
<dbReference type="InterPro" id="IPR025857">
    <property type="entry name" value="MacB_PCD"/>
</dbReference>
<feature type="domain" description="MacB-like periplasmic core" evidence="10">
    <location>
        <begin position="31"/>
        <end position="247"/>
    </location>
</feature>
<dbReference type="Pfam" id="PF12704">
    <property type="entry name" value="MacB_PCD"/>
    <property type="match status" value="1"/>
</dbReference>
<dbReference type="AlphaFoldDB" id="A0AA86MD51"/>
<dbReference type="GO" id="GO:0098797">
    <property type="term" value="C:plasma membrane protein complex"/>
    <property type="evidence" value="ECO:0007669"/>
    <property type="project" value="TreeGrafter"/>
</dbReference>
<proteinExistence type="inferred from homology"/>
<evidence type="ECO:0000256" key="5">
    <source>
        <dbReference type="ARBA" id="ARBA00022692"/>
    </source>
</evidence>
<comment type="subcellular location">
    <subcellularLocation>
        <location evidence="1">Cell membrane</location>
        <topology evidence="1">Multi-pass membrane protein</topology>
    </subcellularLocation>
</comment>
<feature type="domain" description="ABC3 transporter permease C-terminal" evidence="9">
    <location>
        <begin position="277"/>
        <end position="411"/>
    </location>
</feature>
<dbReference type="InterPro" id="IPR051447">
    <property type="entry name" value="Lipoprotein-release_system"/>
</dbReference>
<feature type="transmembrane region" description="Helical" evidence="8">
    <location>
        <begin position="26"/>
        <end position="52"/>
    </location>
</feature>
<keyword evidence="12" id="KW-1185">Reference proteome</keyword>
<evidence type="ECO:0000256" key="7">
    <source>
        <dbReference type="ARBA" id="ARBA00023136"/>
    </source>
</evidence>
<dbReference type="InterPro" id="IPR011925">
    <property type="entry name" value="LolCE_TM"/>
</dbReference>
<keyword evidence="3" id="KW-0813">Transport</keyword>
<keyword evidence="7 8" id="KW-0472">Membrane</keyword>
<name>A0AA86MD51_9BURK</name>
<dbReference type="GO" id="GO:0044874">
    <property type="term" value="P:lipoprotein localization to outer membrane"/>
    <property type="evidence" value="ECO:0007669"/>
    <property type="project" value="TreeGrafter"/>
</dbReference>
<dbReference type="NCBIfam" id="TIGR02212">
    <property type="entry name" value="lolCE"/>
    <property type="match status" value="1"/>
</dbReference>
<evidence type="ECO:0000256" key="8">
    <source>
        <dbReference type="SAM" id="Phobius"/>
    </source>
</evidence>
<dbReference type="InterPro" id="IPR003838">
    <property type="entry name" value="ABC3_permease_C"/>
</dbReference>
<evidence type="ECO:0000256" key="1">
    <source>
        <dbReference type="ARBA" id="ARBA00004651"/>
    </source>
</evidence>
<comment type="similarity">
    <text evidence="2">Belongs to the ABC-4 integral membrane protein family. LolC/E subfamily.</text>
</comment>
<evidence type="ECO:0000259" key="10">
    <source>
        <dbReference type="Pfam" id="PF12704"/>
    </source>
</evidence>
<dbReference type="GO" id="GO:0042953">
    <property type="term" value="P:lipoprotein transport"/>
    <property type="evidence" value="ECO:0007669"/>
    <property type="project" value="InterPro"/>
</dbReference>
<keyword evidence="11" id="KW-0449">Lipoprotein</keyword>
<dbReference type="Proteomes" id="UP001329151">
    <property type="component" value="Chromosome"/>
</dbReference>
<protein>
    <submittedName>
        <fullName evidence="11">Lipoprotein-releasing ABC transporter permease subunit</fullName>
    </submittedName>
</protein>
<gene>
    <name evidence="11" type="ORF">RGQ30_11170</name>
</gene>
<evidence type="ECO:0000313" key="11">
    <source>
        <dbReference type="EMBL" id="BET25616.1"/>
    </source>
</evidence>
<dbReference type="Pfam" id="PF02687">
    <property type="entry name" value="FtsX"/>
    <property type="match status" value="1"/>
</dbReference>
<evidence type="ECO:0000313" key="12">
    <source>
        <dbReference type="Proteomes" id="UP001329151"/>
    </source>
</evidence>
<keyword evidence="5 8" id="KW-0812">Transmembrane</keyword>
<feature type="transmembrane region" description="Helical" evidence="8">
    <location>
        <begin position="329"/>
        <end position="356"/>
    </location>
</feature>
<keyword evidence="6 8" id="KW-1133">Transmembrane helix</keyword>
<organism evidence="11 12">
    <name type="scientific">Limnobacter thiooxidans</name>
    <dbReference type="NCBI Taxonomy" id="131080"/>
    <lineage>
        <taxon>Bacteria</taxon>
        <taxon>Pseudomonadati</taxon>
        <taxon>Pseudomonadota</taxon>
        <taxon>Betaproteobacteria</taxon>
        <taxon>Burkholderiales</taxon>
        <taxon>Burkholderiaceae</taxon>
        <taxon>Limnobacter</taxon>
    </lineage>
</organism>
<accession>A0AA86MD51</accession>
<evidence type="ECO:0000256" key="2">
    <source>
        <dbReference type="ARBA" id="ARBA00005236"/>
    </source>
</evidence>
<dbReference type="PANTHER" id="PTHR30489">
    <property type="entry name" value="LIPOPROTEIN-RELEASING SYSTEM TRANSMEMBRANE PROTEIN LOLE"/>
    <property type="match status" value="1"/>
</dbReference>